<dbReference type="Proteomes" id="UP000237271">
    <property type="component" value="Unassembled WGS sequence"/>
</dbReference>
<name>A0A2P4XFG1_9STRA</name>
<gene>
    <name evidence="1" type="ORF">PHPALM_20221</name>
</gene>
<evidence type="ECO:0000313" key="1">
    <source>
        <dbReference type="EMBL" id="POM64274.1"/>
    </source>
</evidence>
<proteinExistence type="predicted"/>
<evidence type="ECO:0000313" key="2">
    <source>
        <dbReference type="Proteomes" id="UP000237271"/>
    </source>
</evidence>
<keyword evidence="2" id="KW-1185">Reference proteome</keyword>
<dbReference type="OrthoDB" id="88674at2759"/>
<organism evidence="1 2">
    <name type="scientific">Phytophthora palmivora</name>
    <dbReference type="NCBI Taxonomy" id="4796"/>
    <lineage>
        <taxon>Eukaryota</taxon>
        <taxon>Sar</taxon>
        <taxon>Stramenopiles</taxon>
        <taxon>Oomycota</taxon>
        <taxon>Peronosporomycetes</taxon>
        <taxon>Peronosporales</taxon>
        <taxon>Peronosporaceae</taxon>
        <taxon>Phytophthora</taxon>
    </lineage>
</organism>
<dbReference type="EMBL" id="NCKW01011143">
    <property type="protein sequence ID" value="POM64274.1"/>
    <property type="molecule type" value="Genomic_DNA"/>
</dbReference>
<comment type="caution">
    <text evidence="1">The sequence shown here is derived from an EMBL/GenBank/DDBJ whole genome shotgun (WGS) entry which is preliminary data.</text>
</comment>
<protein>
    <submittedName>
        <fullName evidence="1">Uncharacterized protein</fullName>
    </submittedName>
</protein>
<reference evidence="1 2" key="1">
    <citation type="journal article" date="2017" name="Genome Biol. Evol.">
        <title>Phytophthora megakarya and P. palmivora, closely related causal agents of cacao black pod rot, underwent increases in genome sizes and gene numbers by different mechanisms.</title>
        <authorList>
            <person name="Ali S.S."/>
            <person name="Shao J."/>
            <person name="Lary D.J."/>
            <person name="Kronmiller B."/>
            <person name="Shen D."/>
            <person name="Strem M.D."/>
            <person name="Amoako-Attah I."/>
            <person name="Akrofi A.Y."/>
            <person name="Begoude B.A."/>
            <person name="Ten Hoopen G.M."/>
            <person name="Coulibaly K."/>
            <person name="Kebe B.I."/>
            <person name="Melnick R.L."/>
            <person name="Guiltinan M.J."/>
            <person name="Tyler B.M."/>
            <person name="Meinhardt L.W."/>
            <person name="Bailey B.A."/>
        </authorList>
    </citation>
    <scope>NUCLEOTIDE SEQUENCE [LARGE SCALE GENOMIC DNA]</scope>
    <source>
        <strain evidence="2">sbr112.9</strain>
    </source>
</reference>
<sequence length="76" mass="8634">MAELFFSKFSSSLEIEIIWRTHQWNHRLFATLIGMAVVDALRAYQYKAVDAGLLGSVVVDVNIFISQLAYQLVSKI</sequence>
<accession>A0A2P4XFG1</accession>
<dbReference type="AlphaFoldDB" id="A0A2P4XFG1"/>